<dbReference type="EMBL" id="JABSTR010000001">
    <property type="protein sequence ID" value="KAH9360051.1"/>
    <property type="molecule type" value="Genomic_DNA"/>
</dbReference>
<name>A0A9J6FBC3_HAELO</name>
<reference evidence="2 3" key="1">
    <citation type="journal article" date="2020" name="Cell">
        <title>Large-Scale Comparative Analyses of Tick Genomes Elucidate Their Genetic Diversity and Vector Capacities.</title>
        <authorList>
            <consortium name="Tick Genome and Microbiome Consortium (TIGMIC)"/>
            <person name="Jia N."/>
            <person name="Wang J."/>
            <person name="Shi W."/>
            <person name="Du L."/>
            <person name="Sun Y."/>
            <person name="Zhan W."/>
            <person name="Jiang J.F."/>
            <person name="Wang Q."/>
            <person name="Zhang B."/>
            <person name="Ji P."/>
            <person name="Bell-Sakyi L."/>
            <person name="Cui X.M."/>
            <person name="Yuan T.T."/>
            <person name="Jiang B.G."/>
            <person name="Yang W.F."/>
            <person name="Lam T.T."/>
            <person name="Chang Q.C."/>
            <person name="Ding S.J."/>
            <person name="Wang X.J."/>
            <person name="Zhu J.G."/>
            <person name="Ruan X.D."/>
            <person name="Zhao L."/>
            <person name="Wei J.T."/>
            <person name="Ye R.Z."/>
            <person name="Que T.C."/>
            <person name="Du C.H."/>
            <person name="Zhou Y.H."/>
            <person name="Cheng J.X."/>
            <person name="Dai P.F."/>
            <person name="Guo W.B."/>
            <person name="Han X.H."/>
            <person name="Huang E.J."/>
            <person name="Li L.F."/>
            <person name="Wei W."/>
            <person name="Gao Y.C."/>
            <person name="Liu J.Z."/>
            <person name="Shao H.Z."/>
            <person name="Wang X."/>
            <person name="Wang C.C."/>
            <person name="Yang T.C."/>
            <person name="Huo Q.B."/>
            <person name="Li W."/>
            <person name="Chen H.Y."/>
            <person name="Chen S.E."/>
            <person name="Zhou L.G."/>
            <person name="Ni X.B."/>
            <person name="Tian J.H."/>
            <person name="Sheng Y."/>
            <person name="Liu T."/>
            <person name="Pan Y.S."/>
            <person name="Xia L.Y."/>
            <person name="Li J."/>
            <person name="Zhao F."/>
            <person name="Cao W.C."/>
        </authorList>
    </citation>
    <scope>NUCLEOTIDE SEQUENCE [LARGE SCALE GENOMIC DNA]</scope>
    <source>
        <strain evidence="2">HaeL-2018</strain>
    </source>
</reference>
<gene>
    <name evidence="2" type="ORF">HPB48_001625</name>
</gene>
<dbReference type="OMA" id="QRPFLAM"/>
<dbReference type="Proteomes" id="UP000821853">
    <property type="component" value="Chromosome 1"/>
</dbReference>
<sequence length="169" mass="17952">MCVHGDNGEAASGEDCAAVARPNRTVTSPVTYEDCASADDKENVEPAAATAAPVDCPPSRCPKRRRAHWDDDEGGGGGKRSRLWRRSSSESDEQPELDCLLATTDLDQTQEVADAMEVESISNLVLAFNTGLKGISSWDSSSLPDLCSSRSAEVHRTAFSSPPVVALTV</sequence>
<proteinExistence type="predicted"/>
<dbReference type="OrthoDB" id="6358394at2759"/>
<protein>
    <submittedName>
        <fullName evidence="2">Uncharacterized protein</fullName>
    </submittedName>
</protein>
<evidence type="ECO:0000256" key="1">
    <source>
        <dbReference type="SAM" id="MobiDB-lite"/>
    </source>
</evidence>
<dbReference type="AlphaFoldDB" id="A0A9J6FBC3"/>
<comment type="caution">
    <text evidence="2">The sequence shown here is derived from an EMBL/GenBank/DDBJ whole genome shotgun (WGS) entry which is preliminary data.</text>
</comment>
<organism evidence="2 3">
    <name type="scientific">Haemaphysalis longicornis</name>
    <name type="common">Bush tick</name>
    <dbReference type="NCBI Taxonomy" id="44386"/>
    <lineage>
        <taxon>Eukaryota</taxon>
        <taxon>Metazoa</taxon>
        <taxon>Ecdysozoa</taxon>
        <taxon>Arthropoda</taxon>
        <taxon>Chelicerata</taxon>
        <taxon>Arachnida</taxon>
        <taxon>Acari</taxon>
        <taxon>Parasitiformes</taxon>
        <taxon>Ixodida</taxon>
        <taxon>Ixodoidea</taxon>
        <taxon>Ixodidae</taxon>
        <taxon>Haemaphysalinae</taxon>
        <taxon>Haemaphysalis</taxon>
    </lineage>
</organism>
<evidence type="ECO:0000313" key="3">
    <source>
        <dbReference type="Proteomes" id="UP000821853"/>
    </source>
</evidence>
<evidence type="ECO:0000313" key="2">
    <source>
        <dbReference type="EMBL" id="KAH9360051.1"/>
    </source>
</evidence>
<keyword evidence="3" id="KW-1185">Reference proteome</keyword>
<dbReference type="VEuPathDB" id="VectorBase:HLOH_056396"/>
<accession>A0A9J6FBC3</accession>
<feature type="region of interest" description="Disordered" evidence="1">
    <location>
        <begin position="37"/>
        <end position="96"/>
    </location>
</feature>